<gene>
    <name evidence="2" type="ORF">B9Q03_09090</name>
</gene>
<dbReference type="PANTHER" id="PTHR39967:SF1">
    <property type="entry name" value="ISH14-TYPE TRANSPOSASE HSIRS44"/>
    <property type="match status" value="1"/>
</dbReference>
<evidence type="ECO:0000313" key="2">
    <source>
        <dbReference type="EMBL" id="PSN88708.1"/>
    </source>
</evidence>
<sequence length="233" mass="26685">MKPTTDIFSFFRNLNVFVRNKKRFELKVIAVLLNAFGLSLRKTSSFFALLSEPVSKSSVEEWTKKVEAKLSFDPKPREYSVIAVDETAVKCTGRPLYVWVAVDAKTRRPIWFGVSLTRTTANALRFLRRLRKKCLGNPVILTDRGSWYREAVIRAGFQNHVHQTFGLRSSVERFFGYLKEQGCSTTTLILGKRSSHPSWIFWSYLCTGTHSGGDSYEVLSGQDQYDHPVRINC</sequence>
<name>A0A2R6AQS3_9ARCH</name>
<dbReference type="InterPro" id="IPR036397">
    <property type="entry name" value="RNaseH_sf"/>
</dbReference>
<dbReference type="Pfam" id="PF13610">
    <property type="entry name" value="DDE_Tnp_IS240"/>
    <property type="match status" value="1"/>
</dbReference>
<comment type="caution">
    <text evidence="2">The sequence shown here is derived from an EMBL/GenBank/DDBJ whole genome shotgun (WGS) entry which is preliminary data.</text>
</comment>
<dbReference type="SUPFAM" id="SSF53098">
    <property type="entry name" value="Ribonuclease H-like"/>
    <property type="match status" value="1"/>
</dbReference>
<dbReference type="InterPro" id="IPR012337">
    <property type="entry name" value="RNaseH-like_sf"/>
</dbReference>
<accession>A0A2R6AQS3</accession>
<dbReference type="InterPro" id="IPR032874">
    <property type="entry name" value="DDE_dom"/>
</dbReference>
<feature type="domain" description="DDE" evidence="1">
    <location>
        <begin position="83"/>
        <end position="157"/>
    </location>
</feature>
<proteinExistence type="predicted"/>
<reference evidence="2 3" key="1">
    <citation type="submission" date="2017-04" db="EMBL/GenBank/DDBJ databases">
        <title>Novel microbial lineages endemic to geothermal iron-oxide mats fill important gaps in the evolutionary history of Archaea.</title>
        <authorList>
            <person name="Jay Z.J."/>
            <person name="Beam J.P."/>
            <person name="Dlakic M."/>
            <person name="Rusch D.B."/>
            <person name="Kozubal M.A."/>
            <person name="Inskeep W.P."/>
        </authorList>
    </citation>
    <scope>NUCLEOTIDE SEQUENCE [LARGE SCALE GENOMIC DNA]</scope>
    <source>
        <strain evidence="2">OSP_D</strain>
    </source>
</reference>
<evidence type="ECO:0000313" key="3">
    <source>
        <dbReference type="Proteomes" id="UP000240322"/>
    </source>
</evidence>
<protein>
    <recommendedName>
        <fullName evidence="1">DDE domain-containing protein</fullName>
    </recommendedName>
</protein>
<dbReference type="EMBL" id="NEXE01000114">
    <property type="protein sequence ID" value="PSN88708.1"/>
    <property type="molecule type" value="Genomic_DNA"/>
</dbReference>
<dbReference type="GO" id="GO:0003676">
    <property type="term" value="F:nucleic acid binding"/>
    <property type="evidence" value="ECO:0007669"/>
    <property type="project" value="InterPro"/>
</dbReference>
<evidence type="ECO:0000259" key="1">
    <source>
        <dbReference type="Pfam" id="PF13610"/>
    </source>
</evidence>
<dbReference type="Gene3D" id="3.30.420.10">
    <property type="entry name" value="Ribonuclease H-like superfamily/Ribonuclease H"/>
    <property type="match status" value="1"/>
</dbReference>
<organism evidence="2 3">
    <name type="scientific">Candidatus Marsarchaeota G2 archaeon OSP_D</name>
    <dbReference type="NCBI Taxonomy" id="1978157"/>
    <lineage>
        <taxon>Archaea</taxon>
        <taxon>Candidatus Marsarchaeota</taxon>
        <taxon>Candidatus Marsarchaeota group 2</taxon>
    </lineage>
</organism>
<dbReference type="AlphaFoldDB" id="A0A2R6AQS3"/>
<dbReference type="Proteomes" id="UP000240322">
    <property type="component" value="Unassembled WGS sequence"/>
</dbReference>
<dbReference type="PANTHER" id="PTHR39967">
    <property type="match status" value="1"/>
</dbReference>